<evidence type="ECO:0000256" key="4">
    <source>
        <dbReference type="ARBA" id="ARBA00022723"/>
    </source>
</evidence>
<evidence type="ECO:0000256" key="6">
    <source>
        <dbReference type="ARBA" id="ARBA00022840"/>
    </source>
</evidence>
<comment type="catalytic activity">
    <reaction evidence="8">
        <text>L-tyrosyl-[protein] + ATP = O-(5'-adenylyl)-L-tyrosyl-[protein] + diphosphate</text>
        <dbReference type="Rhea" id="RHEA:54288"/>
        <dbReference type="Rhea" id="RHEA-COMP:10136"/>
        <dbReference type="Rhea" id="RHEA-COMP:13846"/>
        <dbReference type="ChEBI" id="CHEBI:30616"/>
        <dbReference type="ChEBI" id="CHEBI:33019"/>
        <dbReference type="ChEBI" id="CHEBI:46858"/>
        <dbReference type="ChEBI" id="CHEBI:83624"/>
        <dbReference type="EC" id="2.7.7.108"/>
    </reaction>
</comment>
<comment type="cofactor">
    <cofactor evidence="8">
        <name>Mg(2+)</name>
        <dbReference type="ChEBI" id="CHEBI:18420"/>
    </cofactor>
    <cofactor evidence="8">
        <name>Mn(2+)</name>
        <dbReference type="ChEBI" id="CHEBI:29035"/>
    </cofactor>
</comment>
<evidence type="ECO:0000256" key="7">
    <source>
        <dbReference type="ARBA" id="ARBA00022842"/>
    </source>
</evidence>
<dbReference type="Proteomes" id="UP000287410">
    <property type="component" value="Unassembled WGS sequence"/>
</dbReference>
<dbReference type="EC" id="2.7.7.108" evidence="8"/>
<feature type="binding site" evidence="8">
    <location>
        <position position="254"/>
    </location>
    <ligand>
        <name>Mg(2+)</name>
        <dbReference type="ChEBI" id="CHEBI:18420"/>
    </ligand>
</feature>
<name>A0ABY0BY35_9GAMM</name>
<protein>
    <recommendedName>
        <fullName evidence="8">Protein nucleotidyltransferase YdiU</fullName>
        <ecNumber evidence="8">2.7.7.-</ecNumber>
    </recommendedName>
    <alternativeName>
        <fullName evidence="8">Protein adenylyltransferase YdiU</fullName>
        <ecNumber evidence="8">2.7.7.108</ecNumber>
    </alternativeName>
    <alternativeName>
        <fullName evidence="8">Protein uridylyltransferase YdiU</fullName>
        <ecNumber evidence="8">2.7.7.-</ecNumber>
    </alternativeName>
</protein>
<accession>A0ABY0BY35</accession>
<feature type="binding site" evidence="8">
    <location>
        <position position="88"/>
    </location>
    <ligand>
        <name>ATP</name>
        <dbReference type="ChEBI" id="CHEBI:30616"/>
    </ligand>
</feature>
<comment type="catalytic activity">
    <reaction evidence="8">
        <text>L-threonyl-[protein] + ATP = 3-O-(5'-adenylyl)-L-threonyl-[protein] + diphosphate</text>
        <dbReference type="Rhea" id="RHEA:54292"/>
        <dbReference type="Rhea" id="RHEA-COMP:11060"/>
        <dbReference type="Rhea" id="RHEA-COMP:13847"/>
        <dbReference type="ChEBI" id="CHEBI:30013"/>
        <dbReference type="ChEBI" id="CHEBI:30616"/>
        <dbReference type="ChEBI" id="CHEBI:33019"/>
        <dbReference type="ChEBI" id="CHEBI:138113"/>
        <dbReference type="EC" id="2.7.7.108"/>
    </reaction>
</comment>
<evidence type="ECO:0000313" key="9">
    <source>
        <dbReference type="EMBL" id="RUO29287.1"/>
    </source>
</evidence>
<keyword evidence="7 8" id="KW-0460">Magnesium</keyword>
<feature type="binding site" evidence="8">
    <location>
        <position position="263"/>
    </location>
    <ligand>
        <name>Mg(2+)</name>
        <dbReference type="ChEBI" id="CHEBI:18420"/>
    </ligand>
</feature>
<keyword evidence="2 8" id="KW-0808">Transferase</keyword>
<sequence length="492" mass="54634">MTMAFKTTHSYLQLPESSFQACQPTPVADAQWIAFNQPLATSLALPETYWLSAEGLSLFSGNQLPDWATPVAQAYAGHQFGHFVPQLGDGRALLLAEFSDEAGQRFDVQLKGSGPTPYSRGGDGRSPLGPVLREYLLSEYMARIGVPTTRALAAVATGESVQRETAEPGAILTRVASSHLRVGSFQFLLAKGDIDGLERLSEFTVQRHYPQLKQIDDDGQRYLALLDAVIEKQVQLVTHWMSIGFIHGVMNTDNTSLSGETIDYGPCAFIDEYRANQVFSFIDKRGRYAYNQQPAILHWNMARLAECLLPLIDNHKETAVQLATDLINAIPQRISAAWLERMGAKIGLNAVRAEDKPLIERLLQSFEQGQVDFTLGFYQLADELNKQTTPAALYADCTDFSGWRDDWQQRLSHSGQPLSEAERTMRACNVRRIPRNHQIQAVIEAAYTDGDLRPFNALHAALQDPFATAPEFDPFDQPPAAPQRVTNTFCGT</sequence>
<keyword evidence="8" id="KW-0464">Manganese</keyword>
<comment type="catalytic activity">
    <reaction evidence="8">
        <text>L-seryl-[protein] + ATP = 3-O-(5'-adenylyl)-L-seryl-[protein] + diphosphate</text>
        <dbReference type="Rhea" id="RHEA:58120"/>
        <dbReference type="Rhea" id="RHEA-COMP:9863"/>
        <dbReference type="Rhea" id="RHEA-COMP:15073"/>
        <dbReference type="ChEBI" id="CHEBI:29999"/>
        <dbReference type="ChEBI" id="CHEBI:30616"/>
        <dbReference type="ChEBI" id="CHEBI:33019"/>
        <dbReference type="ChEBI" id="CHEBI:142516"/>
        <dbReference type="EC" id="2.7.7.108"/>
    </reaction>
</comment>
<dbReference type="PANTHER" id="PTHR32057">
    <property type="entry name" value="PROTEIN ADENYLYLTRANSFERASE SELO, MITOCHONDRIAL"/>
    <property type="match status" value="1"/>
</dbReference>
<keyword evidence="3 8" id="KW-0548">Nucleotidyltransferase</keyword>
<dbReference type="NCBIfam" id="NF000658">
    <property type="entry name" value="PRK00029.1"/>
    <property type="match status" value="1"/>
</dbReference>
<dbReference type="HAMAP" id="MF_00692">
    <property type="entry name" value="SelO"/>
    <property type="match status" value="1"/>
</dbReference>
<keyword evidence="5 8" id="KW-0547">Nucleotide-binding</keyword>
<feature type="binding site" evidence="8">
    <location>
        <position position="111"/>
    </location>
    <ligand>
        <name>ATP</name>
        <dbReference type="ChEBI" id="CHEBI:30616"/>
    </ligand>
</feature>
<feature type="binding site" evidence="8">
    <location>
        <position position="91"/>
    </location>
    <ligand>
        <name>ATP</name>
        <dbReference type="ChEBI" id="CHEBI:30616"/>
    </ligand>
</feature>
<comment type="function">
    <text evidence="8">Nucleotidyltransferase involved in the post-translational modification of proteins. It can catalyze the addition of adenosine monophosphate (AMP) or uridine monophosphate (UMP) to a protein, resulting in modifications known as AMPylation and UMPylation.</text>
</comment>
<comment type="catalytic activity">
    <reaction evidence="8">
        <text>L-histidyl-[protein] + UTP = N(tele)-(5'-uridylyl)-L-histidyl-[protein] + diphosphate</text>
        <dbReference type="Rhea" id="RHEA:83891"/>
        <dbReference type="Rhea" id="RHEA-COMP:9745"/>
        <dbReference type="Rhea" id="RHEA-COMP:20239"/>
        <dbReference type="ChEBI" id="CHEBI:29979"/>
        <dbReference type="ChEBI" id="CHEBI:33019"/>
        <dbReference type="ChEBI" id="CHEBI:46398"/>
        <dbReference type="ChEBI" id="CHEBI:233474"/>
    </reaction>
</comment>
<feature type="binding site" evidence="8">
    <location>
        <position position="174"/>
    </location>
    <ligand>
        <name>ATP</name>
        <dbReference type="ChEBI" id="CHEBI:30616"/>
    </ligand>
</feature>
<comment type="caution">
    <text evidence="9">The sequence shown here is derived from an EMBL/GenBank/DDBJ whole genome shotgun (WGS) entry which is preliminary data.</text>
</comment>
<feature type="binding site" evidence="8">
    <location>
        <position position="263"/>
    </location>
    <ligand>
        <name>ATP</name>
        <dbReference type="ChEBI" id="CHEBI:30616"/>
    </ligand>
</feature>
<feature type="binding site" evidence="8">
    <location>
        <position position="123"/>
    </location>
    <ligand>
        <name>ATP</name>
        <dbReference type="ChEBI" id="CHEBI:30616"/>
    </ligand>
</feature>
<feature type="binding site" evidence="8">
    <location>
        <position position="181"/>
    </location>
    <ligand>
        <name>ATP</name>
        <dbReference type="ChEBI" id="CHEBI:30616"/>
    </ligand>
</feature>
<reference evidence="9 10" key="1">
    <citation type="journal article" date="2018" name="Front. Microbiol.">
        <title>Genome-Based Analysis Reveals the Taxonomy and Diversity of the Family Idiomarinaceae.</title>
        <authorList>
            <person name="Liu Y."/>
            <person name="Lai Q."/>
            <person name="Shao Z."/>
        </authorList>
    </citation>
    <scope>NUCLEOTIDE SEQUENCE [LARGE SCALE GENOMIC DNA]</scope>
    <source>
        <strain evidence="9 10">GBSy1</strain>
    </source>
</reference>
<evidence type="ECO:0000256" key="8">
    <source>
        <dbReference type="HAMAP-Rule" id="MF_00692"/>
    </source>
</evidence>
<gene>
    <name evidence="8" type="primary">ydiU</name>
    <name evidence="8" type="synonym">selO</name>
    <name evidence="9" type="ORF">CWE12_09900</name>
</gene>
<evidence type="ECO:0000256" key="3">
    <source>
        <dbReference type="ARBA" id="ARBA00022695"/>
    </source>
</evidence>
<evidence type="ECO:0000256" key="2">
    <source>
        <dbReference type="ARBA" id="ARBA00022679"/>
    </source>
</evidence>
<evidence type="ECO:0000256" key="5">
    <source>
        <dbReference type="ARBA" id="ARBA00022741"/>
    </source>
</evidence>
<dbReference type="PANTHER" id="PTHR32057:SF14">
    <property type="entry name" value="PROTEIN ADENYLYLTRANSFERASE SELO, MITOCHONDRIAL"/>
    <property type="match status" value="1"/>
</dbReference>
<dbReference type="InterPro" id="IPR003846">
    <property type="entry name" value="SelO"/>
</dbReference>
<proteinExistence type="inferred from homology"/>
<keyword evidence="10" id="KW-1185">Reference proteome</keyword>
<keyword evidence="6 8" id="KW-0067">ATP-binding</keyword>
<comment type="catalytic activity">
    <reaction evidence="8">
        <text>L-tyrosyl-[protein] + UTP = O-(5'-uridylyl)-L-tyrosyl-[protein] + diphosphate</text>
        <dbReference type="Rhea" id="RHEA:83887"/>
        <dbReference type="Rhea" id="RHEA-COMP:10136"/>
        <dbReference type="Rhea" id="RHEA-COMP:20238"/>
        <dbReference type="ChEBI" id="CHEBI:33019"/>
        <dbReference type="ChEBI" id="CHEBI:46398"/>
        <dbReference type="ChEBI" id="CHEBI:46858"/>
        <dbReference type="ChEBI" id="CHEBI:90602"/>
    </reaction>
</comment>
<dbReference type="EMBL" id="PIPN01000004">
    <property type="protein sequence ID" value="RUO29287.1"/>
    <property type="molecule type" value="Genomic_DNA"/>
</dbReference>
<organism evidence="9 10">
    <name type="scientific">Aliidiomarina sedimenti</name>
    <dbReference type="NCBI Taxonomy" id="1933879"/>
    <lineage>
        <taxon>Bacteria</taxon>
        <taxon>Pseudomonadati</taxon>
        <taxon>Pseudomonadota</taxon>
        <taxon>Gammaproteobacteria</taxon>
        <taxon>Alteromonadales</taxon>
        <taxon>Idiomarinaceae</taxon>
        <taxon>Aliidiomarina</taxon>
    </lineage>
</organism>
<dbReference type="Pfam" id="PF02696">
    <property type="entry name" value="SelO"/>
    <property type="match status" value="1"/>
</dbReference>
<evidence type="ECO:0000256" key="1">
    <source>
        <dbReference type="ARBA" id="ARBA00009747"/>
    </source>
</evidence>
<feature type="active site" description="Proton acceptor" evidence="8">
    <location>
        <position position="253"/>
    </location>
</feature>
<feature type="binding site" evidence="8">
    <location>
        <position position="124"/>
    </location>
    <ligand>
        <name>ATP</name>
        <dbReference type="ChEBI" id="CHEBI:30616"/>
    </ligand>
</feature>
<comment type="catalytic activity">
    <reaction evidence="8">
        <text>L-seryl-[protein] + UTP = O-(5'-uridylyl)-L-seryl-[protein] + diphosphate</text>
        <dbReference type="Rhea" id="RHEA:64604"/>
        <dbReference type="Rhea" id="RHEA-COMP:9863"/>
        <dbReference type="Rhea" id="RHEA-COMP:16635"/>
        <dbReference type="ChEBI" id="CHEBI:29999"/>
        <dbReference type="ChEBI" id="CHEBI:33019"/>
        <dbReference type="ChEBI" id="CHEBI:46398"/>
        <dbReference type="ChEBI" id="CHEBI:156051"/>
    </reaction>
</comment>
<dbReference type="EC" id="2.7.7.-" evidence="8"/>
<keyword evidence="4 8" id="KW-0479">Metal-binding</keyword>
<comment type="similarity">
    <text evidence="1 8">Belongs to the SELO family.</text>
</comment>
<evidence type="ECO:0000313" key="10">
    <source>
        <dbReference type="Proteomes" id="UP000287410"/>
    </source>
</evidence>
<feature type="binding site" evidence="8">
    <location>
        <position position="90"/>
    </location>
    <ligand>
        <name>ATP</name>
        <dbReference type="ChEBI" id="CHEBI:30616"/>
    </ligand>
</feature>